<feature type="region of interest" description="Disordered" evidence="2">
    <location>
        <begin position="1"/>
        <end position="58"/>
    </location>
</feature>
<dbReference type="EMBL" id="JBHSXX010000001">
    <property type="protein sequence ID" value="MFC6867084.1"/>
    <property type="molecule type" value="Genomic_DNA"/>
</dbReference>
<dbReference type="InterPro" id="IPR050245">
    <property type="entry name" value="PrsA_foldase"/>
</dbReference>
<dbReference type="SUPFAM" id="SSF109998">
    <property type="entry name" value="Triger factor/SurA peptide-binding domain-like"/>
    <property type="match status" value="1"/>
</dbReference>
<evidence type="ECO:0000256" key="3">
    <source>
        <dbReference type="SAM" id="Phobius"/>
    </source>
</evidence>
<protein>
    <submittedName>
        <fullName evidence="5">Peptidyl-prolyl cis-trans isomerase</fullName>
    </submittedName>
</protein>
<feature type="domain" description="PpiC" evidence="4">
    <location>
        <begin position="240"/>
        <end position="330"/>
    </location>
</feature>
<keyword evidence="3" id="KW-1133">Transmembrane helix</keyword>
<feature type="compositionally biased region" description="Low complexity" evidence="2">
    <location>
        <begin position="394"/>
        <end position="405"/>
    </location>
</feature>
<dbReference type="SUPFAM" id="SSF54534">
    <property type="entry name" value="FKBP-like"/>
    <property type="match status" value="1"/>
</dbReference>
<feature type="compositionally biased region" description="Acidic residues" evidence="2">
    <location>
        <begin position="35"/>
        <end position="54"/>
    </location>
</feature>
<dbReference type="Gene3D" id="3.10.50.40">
    <property type="match status" value="1"/>
</dbReference>
<name>A0ABW2BWY3_9PSEU</name>
<accession>A0ABW2BWY3</accession>
<evidence type="ECO:0000313" key="5">
    <source>
        <dbReference type="EMBL" id="MFC6867084.1"/>
    </source>
</evidence>
<evidence type="ECO:0000256" key="2">
    <source>
        <dbReference type="SAM" id="MobiDB-lite"/>
    </source>
</evidence>
<reference evidence="6" key="1">
    <citation type="journal article" date="2019" name="Int. J. Syst. Evol. Microbiol.">
        <title>The Global Catalogue of Microorganisms (GCM) 10K type strain sequencing project: providing services to taxonomists for standard genome sequencing and annotation.</title>
        <authorList>
            <consortium name="The Broad Institute Genomics Platform"/>
            <consortium name="The Broad Institute Genome Sequencing Center for Infectious Disease"/>
            <person name="Wu L."/>
            <person name="Ma J."/>
        </authorList>
    </citation>
    <scope>NUCLEOTIDE SEQUENCE [LARGE SCALE GENOMIC DNA]</scope>
    <source>
        <strain evidence="6">KCTC 32255</strain>
    </source>
</reference>
<evidence type="ECO:0000313" key="6">
    <source>
        <dbReference type="Proteomes" id="UP001596337"/>
    </source>
</evidence>
<keyword evidence="3" id="KW-0472">Membrane</keyword>
<evidence type="ECO:0000259" key="4">
    <source>
        <dbReference type="PROSITE" id="PS50198"/>
    </source>
</evidence>
<comment type="caution">
    <text evidence="5">The sequence shown here is derived from an EMBL/GenBank/DDBJ whole genome shotgun (WGS) entry which is preliminary data.</text>
</comment>
<dbReference type="InterPro" id="IPR046357">
    <property type="entry name" value="PPIase_dom_sf"/>
</dbReference>
<dbReference type="Pfam" id="PF13145">
    <property type="entry name" value="Rotamase_2"/>
    <property type="match status" value="1"/>
</dbReference>
<dbReference type="InterPro" id="IPR000297">
    <property type="entry name" value="PPIase_PpiC"/>
</dbReference>
<evidence type="ECO:0000256" key="1">
    <source>
        <dbReference type="PROSITE-ProRule" id="PRU00278"/>
    </source>
</evidence>
<feature type="transmembrane region" description="Helical" evidence="3">
    <location>
        <begin position="64"/>
        <end position="83"/>
    </location>
</feature>
<keyword evidence="6" id="KW-1185">Reference proteome</keyword>
<sequence length="411" mass="44744">MTERDDNLDADVPDEPVRATEGDDTETADSTETGESTEVDEDVGTQATSEEDAAAEPRRRRVRMVLAVAIVVLLTAGGAVFAWQKSTEIPEGVAFQLAGRDVTVDDVELYSRTMSALYRVETPTEPGKRDAFRRDLAKAYAFSLVVQEEAYRKDIHISGKTARDVLSKYIRDQYGEGSGGRQRFLELLSAEGATERAVLDEVKRQLSLGRLFSEVTADVRVDESEVREAYEKRQDELSSPELRKLQNIVVANKRQARAVLAELRGGASFAEVAARASIDASTKDKGGALGQVSAAQLEEDYGKEAFAASKGELFGPVKTRHGWNVGRVAAIKKAETPEFTAIHDQLREALDLEKAVSTWRSWLIDRVLDAEIRYADAYRPSDPDSMPDVGKGMPSVGSSQGDVPSPGGGGG</sequence>
<dbReference type="PROSITE" id="PS50198">
    <property type="entry name" value="PPIC_PPIASE_2"/>
    <property type="match status" value="1"/>
</dbReference>
<dbReference type="PROSITE" id="PS01096">
    <property type="entry name" value="PPIC_PPIASE_1"/>
    <property type="match status" value="1"/>
</dbReference>
<dbReference type="GO" id="GO:0016853">
    <property type="term" value="F:isomerase activity"/>
    <property type="evidence" value="ECO:0007669"/>
    <property type="project" value="UniProtKB-KW"/>
</dbReference>
<dbReference type="Proteomes" id="UP001596337">
    <property type="component" value="Unassembled WGS sequence"/>
</dbReference>
<feature type="region of interest" description="Disordered" evidence="2">
    <location>
        <begin position="378"/>
        <end position="411"/>
    </location>
</feature>
<dbReference type="InterPro" id="IPR023058">
    <property type="entry name" value="PPIase_PpiC_CS"/>
</dbReference>
<dbReference type="PANTHER" id="PTHR47245">
    <property type="entry name" value="PEPTIDYLPROLYL ISOMERASE"/>
    <property type="match status" value="1"/>
</dbReference>
<dbReference type="RefSeq" id="WP_345394507.1">
    <property type="nucleotide sequence ID" value="NZ_BAABLA010000022.1"/>
</dbReference>
<keyword evidence="3" id="KW-0812">Transmembrane</keyword>
<organism evidence="5 6">
    <name type="scientific">Haloechinothrix salitolerans</name>
    <dbReference type="NCBI Taxonomy" id="926830"/>
    <lineage>
        <taxon>Bacteria</taxon>
        <taxon>Bacillati</taxon>
        <taxon>Actinomycetota</taxon>
        <taxon>Actinomycetes</taxon>
        <taxon>Pseudonocardiales</taxon>
        <taxon>Pseudonocardiaceae</taxon>
        <taxon>Haloechinothrix</taxon>
    </lineage>
</organism>
<keyword evidence="1 5" id="KW-0413">Isomerase</keyword>
<gene>
    <name evidence="5" type="ORF">ACFQGD_07985</name>
</gene>
<proteinExistence type="predicted"/>
<keyword evidence="1" id="KW-0697">Rotamase</keyword>
<dbReference type="InterPro" id="IPR027304">
    <property type="entry name" value="Trigger_fact/SurA_dom_sf"/>
</dbReference>
<dbReference type="PANTHER" id="PTHR47245:SF2">
    <property type="entry name" value="PEPTIDYL-PROLYL CIS-TRANS ISOMERASE HP_0175-RELATED"/>
    <property type="match status" value="1"/>
</dbReference>